<evidence type="ECO:0000313" key="7">
    <source>
        <dbReference type="Proteomes" id="UP000007523"/>
    </source>
</evidence>
<dbReference type="Pfam" id="PF00589">
    <property type="entry name" value="Phage_integrase"/>
    <property type="match status" value="1"/>
</dbReference>
<dbReference type="GO" id="GO:0015074">
    <property type="term" value="P:DNA integration"/>
    <property type="evidence" value="ECO:0007669"/>
    <property type="project" value="UniProtKB-KW"/>
</dbReference>
<dbReference type="InterPro" id="IPR013762">
    <property type="entry name" value="Integrase-like_cat_sf"/>
</dbReference>
<proteinExistence type="inferred from homology"/>
<dbReference type="Pfam" id="PF14659">
    <property type="entry name" value="Phage_int_SAM_3"/>
    <property type="match status" value="1"/>
</dbReference>
<comment type="similarity">
    <text evidence="1">Belongs to the 'phage' integrase family.</text>
</comment>
<gene>
    <name evidence="6" type="ORF">PM3016_5482</name>
</gene>
<dbReference type="PANTHER" id="PTHR30349">
    <property type="entry name" value="PHAGE INTEGRASE-RELATED"/>
    <property type="match status" value="1"/>
</dbReference>
<dbReference type="PANTHER" id="PTHR30349:SF64">
    <property type="entry name" value="PROPHAGE INTEGRASE INTD-RELATED"/>
    <property type="match status" value="1"/>
</dbReference>
<dbReference type="InterPro" id="IPR050090">
    <property type="entry name" value="Tyrosine_recombinase_XerCD"/>
</dbReference>
<dbReference type="SUPFAM" id="SSF56349">
    <property type="entry name" value="DNA breaking-rejoining enzymes"/>
    <property type="match status" value="1"/>
</dbReference>
<organism evidence="6 7">
    <name type="scientific">Paenibacillus mucilaginosus 3016</name>
    <dbReference type="NCBI Taxonomy" id="1116391"/>
    <lineage>
        <taxon>Bacteria</taxon>
        <taxon>Bacillati</taxon>
        <taxon>Bacillota</taxon>
        <taxon>Bacilli</taxon>
        <taxon>Bacillales</taxon>
        <taxon>Paenibacillaceae</taxon>
        <taxon>Paenibacillus</taxon>
    </lineage>
</organism>
<name>H6NG55_9BACL</name>
<evidence type="ECO:0000256" key="3">
    <source>
        <dbReference type="ARBA" id="ARBA00023125"/>
    </source>
</evidence>
<dbReference type="Gene3D" id="1.10.443.10">
    <property type="entry name" value="Intergrase catalytic core"/>
    <property type="match status" value="1"/>
</dbReference>
<reference evidence="6 7" key="1">
    <citation type="journal article" date="2012" name="J. Bacteriol.">
        <title>Complete Genome Sequence of Paenibacillus mucilaginosus 3016, a Bacterium Functional as Microbial Fertilizer.</title>
        <authorList>
            <person name="Ma M."/>
            <person name="Wang Z."/>
            <person name="Li L."/>
            <person name="Jiang X."/>
            <person name="Guan D."/>
            <person name="Cao F."/>
            <person name="Chen H."/>
            <person name="Wang X."/>
            <person name="Shen D."/>
            <person name="Du B."/>
            <person name="Li J."/>
        </authorList>
    </citation>
    <scope>NUCLEOTIDE SEQUENCE [LARGE SCALE GENOMIC DNA]</scope>
    <source>
        <strain evidence="6 7">3016</strain>
    </source>
</reference>
<evidence type="ECO:0000313" key="6">
    <source>
        <dbReference type="EMBL" id="AFC32182.1"/>
    </source>
</evidence>
<dbReference type="AlphaFoldDB" id="H6NG55"/>
<dbReference type="GO" id="GO:0006310">
    <property type="term" value="P:DNA recombination"/>
    <property type="evidence" value="ECO:0007669"/>
    <property type="project" value="UniProtKB-KW"/>
</dbReference>
<dbReference type="InterPro" id="IPR010998">
    <property type="entry name" value="Integrase_recombinase_N"/>
</dbReference>
<feature type="domain" description="Tyr recombinase" evidence="5">
    <location>
        <begin position="167"/>
        <end position="352"/>
    </location>
</feature>
<dbReference type="InterPro" id="IPR004107">
    <property type="entry name" value="Integrase_SAM-like_N"/>
</dbReference>
<keyword evidence="2" id="KW-0229">DNA integration</keyword>
<protein>
    <submittedName>
        <fullName evidence="6">Integrase family protein</fullName>
    </submittedName>
</protein>
<keyword evidence="3" id="KW-0238">DNA-binding</keyword>
<keyword evidence="4" id="KW-0233">DNA recombination</keyword>
<dbReference type="InterPro" id="IPR002104">
    <property type="entry name" value="Integrase_catalytic"/>
</dbReference>
<dbReference type="EMBL" id="CP003235">
    <property type="protein sequence ID" value="AFC32182.1"/>
    <property type="molecule type" value="Genomic_DNA"/>
</dbReference>
<dbReference type="Proteomes" id="UP000007523">
    <property type="component" value="Chromosome"/>
</dbReference>
<evidence type="ECO:0000256" key="1">
    <source>
        <dbReference type="ARBA" id="ARBA00008857"/>
    </source>
</evidence>
<dbReference type="KEGG" id="pmq:PM3016_5482"/>
<evidence type="ECO:0000256" key="2">
    <source>
        <dbReference type="ARBA" id="ARBA00022908"/>
    </source>
</evidence>
<dbReference type="InterPro" id="IPR011010">
    <property type="entry name" value="DNA_brk_join_enz"/>
</dbReference>
<dbReference type="PROSITE" id="PS51898">
    <property type="entry name" value="TYR_RECOMBINASE"/>
    <property type="match status" value="1"/>
</dbReference>
<dbReference type="RefSeq" id="WP_014371618.1">
    <property type="nucleotide sequence ID" value="NC_016935.1"/>
</dbReference>
<dbReference type="Gene3D" id="1.10.150.130">
    <property type="match status" value="1"/>
</dbReference>
<dbReference type="CDD" id="cd01189">
    <property type="entry name" value="INT_ICEBs1_C_like"/>
    <property type="match status" value="1"/>
</dbReference>
<dbReference type="HOGENOM" id="CLU_027562_17_1_9"/>
<sequence length="361" mass="41432">MAVKLKGTIRERGDKFEYVIDVGRHPVTGKRMQETGTRATYADAEQALIEINRNIQLGQNIRSVTLGEFITRYYEEVVKYDVRPPTFHQQMHMVSLIIPKLGDKRIDKISYDDIENLYKKLLDEGRGKATIKNVCMVLRKTFKHAMIKRLIMYDVAKEVKPFAYRPPRMNVWLPEQVNHFLMTMKGTERHAFYSLAFSTGMRIGEITGLYHSDITPQTNEVHVRRALKKLRGVGLVFDDPKTENSIRSIEIHPKLTQLLLEIKPKPGTPVLFTNRVNKPMDPKAVREVFQKDIAASKLPPIRFHDIRHTVATTLLASGIPVHSVAEILGDKVETVLTTYAHVLPKMRTEAAHSIHRSFFEI</sequence>
<accession>H6NG55</accession>
<evidence type="ECO:0000259" key="5">
    <source>
        <dbReference type="PROSITE" id="PS51898"/>
    </source>
</evidence>
<dbReference type="GO" id="GO:0003677">
    <property type="term" value="F:DNA binding"/>
    <property type="evidence" value="ECO:0007669"/>
    <property type="project" value="UniProtKB-KW"/>
</dbReference>
<evidence type="ECO:0000256" key="4">
    <source>
        <dbReference type="ARBA" id="ARBA00023172"/>
    </source>
</evidence>
<keyword evidence="7" id="KW-1185">Reference proteome</keyword>
<dbReference type="STRING" id="1116391.PM3016_5482"/>